<feature type="domain" description="ABC-2 type transporter transmembrane" evidence="7">
    <location>
        <begin position="24"/>
        <end position="320"/>
    </location>
</feature>
<name>A0AB39BF58_9MICO</name>
<comment type="subcellular location">
    <subcellularLocation>
        <location evidence="1">Membrane</location>
        <topology evidence="1">Multi-pass membrane protein</topology>
    </subcellularLocation>
</comment>
<dbReference type="GO" id="GO:0140359">
    <property type="term" value="F:ABC-type transporter activity"/>
    <property type="evidence" value="ECO:0007669"/>
    <property type="project" value="InterPro"/>
</dbReference>
<dbReference type="GO" id="GO:0016020">
    <property type="term" value="C:membrane"/>
    <property type="evidence" value="ECO:0007669"/>
    <property type="project" value="UniProtKB-SubCell"/>
</dbReference>
<dbReference type="RefSeq" id="WP_368497412.1">
    <property type="nucleotide sequence ID" value="NZ_CP162511.1"/>
</dbReference>
<dbReference type="InterPro" id="IPR013525">
    <property type="entry name" value="ABC2_TM"/>
</dbReference>
<reference evidence="8" key="1">
    <citation type="submission" date="2024-05" db="EMBL/GenBank/DDBJ databases">
        <title>Herbiconiux sp. A18JL235.</title>
        <authorList>
            <person name="Zhang G."/>
        </authorList>
    </citation>
    <scope>NUCLEOTIDE SEQUENCE</scope>
    <source>
        <strain evidence="8">A18JL235</strain>
    </source>
</reference>
<evidence type="ECO:0000256" key="1">
    <source>
        <dbReference type="ARBA" id="ARBA00004141"/>
    </source>
</evidence>
<evidence type="ECO:0000256" key="4">
    <source>
        <dbReference type="ARBA" id="ARBA00023136"/>
    </source>
</evidence>
<organism evidence="8">
    <name type="scientific">Herbiconiux sp. A18JL235</name>
    <dbReference type="NCBI Taxonomy" id="3152363"/>
    <lineage>
        <taxon>Bacteria</taxon>
        <taxon>Bacillati</taxon>
        <taxon>Actinomycetota</taxon>
        <taxon>Actinomycetes</taxon>
        <taxon>Micrococcales</taxon>
        <taxon>Microbacteriaceae</taxon>
        <taxon>Herbiconiux</taxon>
    </lineage>
</organism>
<accession>A0AB39BF58</accession>
<keyword evidence="4 6" id="KW-0472">Membrane</keyword>
<dbReference type="EMBL" id="CP162511">
    <property type="protein sequence ID" value="XDI05033.1"/>
    <property type="molecule type" value="Genomic_DNA"/>
</dbReference>
<feature type="region of interest" description="Disordered" evidence="5">
    <location>
        <begin position="351"/>
        <end position="372"/>
    </location>
</feature>
<feature type="transmembrane region" description="Helical" evidence="6">
    <location>
        <begin position="20"/>
        <end position="41"/>
    </location>
</feature>
<evidence type="ECO:0000313" key="8">
    <source>
        <dbReference type="EMBL" id="XDI05033.1"/>
    </source>
</evidence>
<evidence type="ECO:0000256" key="6">
    <source>
        <dbReference type="SAM" id="Phobius"/>
    </source>
</evidence>
<sequence length="372" mass="38913">MVSRSISAARRVVSGPNKPALIVSLLVSLFAALFVTSYSLAMSDPQPHDVPIGVVSPGVTPEQLDKALESVTTTSFDVESFATEAAAKNALEQQQIYAVLVTDAPGTSSTSGSSTSAQLFISSASGASIARLIESDAEQIGQALDLTVTVTDVNPLSPNDPSGLVLFYLALASTIIGFVGAIQTRVNAGGLTLAGELAWDAARAALVGLVITLTTGPIFGFETFPFLPVWGVLSMAVFIAGAVYSFFRVVIGGRWALVPTWILFILISNPSSGGAVAPELLPPFYEFMGRWLPTGATVRALRDLTYFPEAPHAEPYLVLGAWLVLSTAGFVIARHAKFGAGRLDRVEVVKPDARGGDTQNGDAREDEAAAAG</sequence>
<evidence type="ECO:0000256" key="5">
    <source>
        <dbReference type="SAM" id="MobiDB-lite"/>
    </source>
</evidence>
<keyword evidence="3 6" id="KW-1133">Transmembrane helix</keyword>
<evidence type="ECO:0000256" key="2">
    <source>
        <dbReference type="ARBA" id="ARBA00022692"/>
    </source>
</evidence>
<gene>
    <name evidence="8" type="ORF">ABFY20_17140</name>
</gene>
<evidence type="ECO:0000256" key="3">
    <source>
        <dbReference type="ARBA" id="ARBA00022989"/>
    </source>
</evidence>
<feature type="transmembrane region" description="Helical" evidence="6">
    <location>
        <begin position="316"/>
        <end position="333"/>
    </location>
</feature>
<feature type="transmembrane region" description="Helical" evidence="6">
    <location>
        <begin position="202"/>
        <end position="221"/>
    </location>
</feature>
<keyword evidence="2 6" id="KW-0812">Transmembrane</keyword>
<proteinExistence type="predicted"/>
<feature type="transmembrane region" description="Helical" evidence="6">
    <location>
        <begin position="164"/>
        <end position="182"/>
    </location>
</feature>
<feature type="compositionally biased region" description="Basic and acidic residues" evidence="5">
    <location>
        <begin position="362"/>
        <end position="372"/>
    </location>
</feature>
<feature type="transmembrane region" description="Helical" evidence="6">
    <location>
        <begin position="227"/>
        <end position="247"/>
    </location>
</feature>
<dbReference type="Pfam" id="PF12698">
    <property type="entry name" value="ABC2_membrane_3"/>
    <property type="match status" value="1"/>
</dbReference>
<dbReference type="AlphaFoldDB" id="A0AB39BF58"/>
<feature type="transmembrane region" description="Helical" evidence="6">
    <location>
        <begin position="254"/>
        <end position="277"/>
    </location>
</feature>
<evidence type="ECO:0000259" key="7">
    <source>
        <dbReference type="Pfam" id="PF12698"/>
    </source>
</evidence>
<protein>
    <submittedName>
        <fullName evidence="8">ABC transporter permease</fullName>
    </submittedName>
</protein>